<dbReference type="InterPro" id="IPR002797">
    <property type="entry name" value="Polysacc_synth"/>
</dbReference>
<comment type="subcellular location">
    <subcellularLocation>
        <location evidence="1">Cell membrane</location>
        <topology evidence="1">Multi-pass membrane protein</topology>
    </subcellularLocation>
</comment>
<evidence type="ECO:0000256" key="6">
    <source>
        <dbReference type="SAM" id="Phobius"/>
    </source>
</evidence>
<dbReference type="PANTHER" id="PTHR30250:SF26">
    <property type="entry name" value="PSMA PROTEIN"/>
    <property type="match status" value="1"/>
</dbReference>
<dbReference type="InterPro" id="IPR050833">
    <property type="entry name" value="Poly_Biosynth_Transport"/>
</dbReference>
<keyword evidence="8" id="KW-1185">Reference proteome</keyword>
<feature type="transmembrane region" description="Helical" evidence="6">
    <location>
        <begin position="442"/>
        <end position="464"/>
    </location>
</feature>
<evidence type="ECO:0000256" key="4">
    <source>
        <dbReference type="ARBA" id="ARBA00022989"/>
    </source>
</evidence>
<proteinExistence type="predicted"/>
<keyword evidence="2" id="KW-1003">Cell membrane</keyword>
<accession>A0A810PXN8</accession>
<keyword evidence="5 6" id="KW-0472">Membrane</keyword>
<evidence type="ECO:0000313" key="8">
    <source>
        <dbReference type="Proteomes" id="UP000681035"/>
    </source>
</evidence>
<dbReference type="KEGG" id="vcop:MM50RIKEN_01270"/>
<evidence type="ECO:0000256" key="1">
    <source>
        <dbReference type="ARBA" id="ARBA00004651"/>
    </source>
</evidence>
<feature type="transmembrane region" description="Helical" evidence="6">
    <location>
        <begin position="94"/>
        <end position="113"/>
    </location>
</feature>
<feature type="transmembrane region" description="Helical" evidence="6">
    <location>
        <begin position="15"/>
        <end position="36"/>
    </location>
</feature>
<name>A0A810PXN8_9FIRM</name>
<keyword evidence="3 6" id="KW-0812">Transmembrane</keyword>
<feature type="transmembrane region" description="Helical" evidence="6">
    <location>
        <begin position="241"/>
        <end position="263"/>
    </location>
</feature>
<feature type="transmembrane region" description="Helical" evidence="6">
    <location>
        <begin position="166"/>
        <end position="183"/>
    </location>
</feature>
<gene>
    <name evidence="7" type="primary">rfbX</name>
    <name evidence="7" type="ORF">MM50RIKEN_01270</name>
</gene>
<evidence type="ECO:0000313" key="7">
    <source>
        <dbReference type="EMBL" id="BCK80364.1"/>
    </source>
</evidence>
<keyword evidence="4 6" id="KW-1133">Transmembrane helix</keyword>
<dbReference type="Proteomes" id="UP000681035">
    <property type="component" value="Chromosome"/>
</dbReference>
<feature type="transmembrane region" description="Helical" evidence="6">
    <location>
        <begin position="403"/>
        <end position="421"/>
    </location>
</feature>
<evidence type="ECO:0000256" key="3">
    <source>
        <dbReference type="ARBA" id="ARBA00022692"/>
    </source>
</evidence>
<organism evidence="7 8">
    <name type="scientific">Vescimonas coprocola</name>
    <dbReference type="NCBI Taxonomy" id="2714355"/>
    <lineage>
        <taxon>Bacteria</taxon>
        <taxon>Bacillati</taxon>
        <taxon>Bacillota</taxon>
        <taxon>Clostridia</taxon>
        <taxon>Eubacteriales</taxon>
        <taxon>Oscillospiraceae</taxon>
        <taxon>Vescimonas</taxon>
    </lineage>
</organism>
<sequence length="515" mass="58246">MKKLSRAKNTMRNTLWGAIYRVATLIGPFAIKTIIIKELGQEYNGLSTLFTSVLTVLNLANLGFNSSLVFTMYKAIAEDDKPALCAMLKFYRKVYRIVGLVILGMGLAVMPFLPWLVKNECPPDVNLYVLFAIYLSESVLDYLMFAYNNATFTAFQRNDVTLKISTVRYVVQYTLQAAVLLIFSNYYAYIILLPLMVIPNNVAVYLAARKHYPDIVCQGELDPVTKKDIYKRVGTLFGHKLGNTFLVSIDSIIISSFLGLTALSLYSNYYYILTAVNGLVEIVTNGSLSGIGNKLLTDSREDNYRFFKTMTYGWVALVGGAAACMLCFYQPFIAAVWLGPEYLLDERLMMLIVLYFFSWMFRIMQLTYRDAAGLWTEDWLKPYVGMAVNLVGSIWMVKATGSIAGVLVPTILVFFFIYTPWEAWVVVKYQFYRSWNEYMGKLLGYVLLAFAACAACYGACRWLSPDNTILSLLLRCVIVGVIYPGIWLGVTGRTAEWKQLWGILLRFLPKGKKAA</sequence>
<dbReference type="EMBL" id="AP023418">
    <property type="protein sequence ID" value="BCK80364.1"/>
    <property type="molecule type" value="Genomic_DNA"/>
</dbReference>
<dbReference type="Pfam" id="PF01943">
    <property type="entry name" value="Polysacc_synt"/>
    <property type="match status" value="1"/>
</dbReference>
<feature type="transmembrane region" description="Helical" evidence="6">
    <location>
        <begin position="48"/>
        <end position="73"/>
    </location>
</feature>
<evidence type="ECO:0000256" key="2">
    <source>
        <dbReference type="ARBA" id="ARBA00022475"/>
    </source>
</evidence>
<dbReference type="AlphaFoldDB" id="A0A810PXN8"/>
<reference evidence="7" key="1">
    <citation type="submission" date="2020-09" db="EMBL/GenBank/DDBJ databases">
        <title>New species isolated from human feces.</title>
        <authorList>
            <person name="Kitahara M."/>
            <person name="Shigeno Y."/>
            <person name="Shime M."/>
            <person name="Matsumoto Y."/>
            <person name="Nakamura S."/>
            <person name="Motooka D."/>
            <person name="Fukuoka S."/>
            <person name="Nishikawa H."/>
            <person name="Benno Y."/>
        </authorList>
    </citation>
    <scope>NUCLEOTIDE SEQUENCE</scope>
    <source>
        <strain evidence="7">MM50</strain>
    </source>
</reference>
<dbReference type="GO" id="GO:0005886">
    <property type="term" value="C:plasma membrane"/>
    <property type="evidence" value="ECO:0007669"/>
    <property type="project" value="UniProtKB-SubCell"/>
</dbReference>
<evidence type="ECO:0000256" key="5">
    <source>
        <dbReference type="ARBA" id="ARBA00023136"/>
    </source>
</evidence>
<feature type="transmembrane region" description="Helical" evidence="6">
    <location>
        <begin position="348"/>
        <end position="368"/>
    </location>
</feature>
<feature type="transmembrane region" description="Helical" evidence="6">
    <location>
        <begin position="470"/>
        <end position="490"/>
    </location>
</feature>
<feature type="transmembrane region" description="Helical" evidence="6">
    <location>
        <begin position="312"/>
        <end position="336"/>
    </location>
</feature>
<feature type="transmembrane region" description="Helical" evidence="6">
    <location>
        <begin position="125"/>
        <end position="145"/>
    </location>
</feature>
<dbReference type="PANTHER" id="PTHR30250">
    <property type="entry name" value="PST FAMILY PREDICTED COLANIC ACID TRANSPORTER"/>
    <property type="match status" value="1"/>
</dbReference>
<protein>
    <submittedName>
        <fullName evidence="7">Transporter</fullName>
    </submittedName>
</protein>